<reference evidence="1" key="1">
    <citation type="submission" date="2020-07" db="EMBL/GenBank/DDBJ databases">
        <authorList>
            <person name="Camacho E."/>
        </authorList>
    </citation>
    <scope>NUCLEOTIDE SEQUENCE</scope>
    <source>
        <strain evidence="1">MPO218</strain>
    </source>
</reference>
<evidence type="ECO:0000313" key="2">
    <source>
        <dbReference type="Proteomes" id="UP000664914"/>
    </source>
</evidence>
<accession>A0A975D189</accession>
<reference evidence="1" key="2">
    <citation type="submission" date="2021-04" db="EMBL/GenBank/DDBJ databases">
        <title>Isolation and genomic analysis of the ibuprofen-degrading bacterium Sphingomonas strain MPO218.</title>
        <authorList>
            <person name="Aulestia M."/>
            <person name="Flores A."/>
            <person name="Mangas E.L."/>
            <person name="Perez-Pulido A.J."/>
            <person name="Santero E."/>
            <person name="Camacho E.M."/>
        </authorList>
    </citation>
    <scope>NUCLEOTIDE SEQUENCE</scope>
    <source>
        <strain evidence="1">MPO218</strain>
    </source>
</reference>
<dbReference type="RefSeq" id="WP_208632327.1">
    <property type="nucleotide sequence ID" value="NZ_CP059319.1"/>
</dbReference>
<organism evidence="1 2">
    <name type="scientific">Rhizorhabdus wittichii</name>
    <dbReference type="NCBI Taxonomy" id="160791"/>
    <lineage>
        <taxon>Bacteria</taxon>
        <taxon>Pseudomonadati</taxon>
        <taxon>Pseudomonadota</taxon>
        <taxon>Alphaproteobacteria</taxon>
        <taxon>Sphingomonadales</taxon>
        <taxon>Sphingomonadaceae</taxon>
        <taxon>Rhizorhabdus</taxon>
    </lineage>
</organism>
<dbReference type="Proteomes" id="UP000664914">
    <property type="component" value="Chromosome"/>
</dbReference>
<gene>
    <name evidence="1" type="ORF">HRJ34_21195</name>
</gene>
<name>A0A975D189_9SPHN</name>
<proteinExistence type="predicted"/>
<sequence>MIKHLSLLEIINILRAGGGATVSARQFTALDLVNMARSLRGAAVLNVANSQALTGLDMISIARGATKPAFVTFSGRAE</sequence>
<protein>
    <submittedName>
        <fullName evidence="1">Uncharacterized protein</fullName>
    </submittedName>
</protein>
<evidence type="ECO:0000313" key="1">
    <source>
        <dbReference type="EMBL" id="QTH20813.1"/>
    </source>
</evidence>
<dbReference type="AlphaFoldDB" id="A0A975D189"/>
<dbReference type="EMBL" id="CP059319">
    <property type="protein sequence ID" value="QTH20813.1"/>
    <property type="molecule type" value="Genomic_DNA"/>
</dbReference>